<dbReference type="PANTHER" id="PTHR45947">
    <property type="entry name" value="SULFOQUINOVOSYL TRANSFERASE SQD2"/>
    <property type="match status" value="1"/>
</dbReference>
<dbReference type="InterPro" id="IPR050194">
    <property type="entry name" value="Glycosyltransferase_grp1"/>
</dbReference>
<dbReference type="Gene3D" id="3.40.50.2000">
    <property type="entry name" value="Glycogen Phosphorylase B"/>
    <property type="match status" value="1"/>
</dbReference>
<evidence type="ECO:0000259" key="3">
    <source>
        <dbReference type="Pfam" id="PF00534"/>
    </source>
</evidence>
<dbReference type="InterPro" id="IPR001296">
    <property type="entry name" value="Glyco_trans_1"/>
</dbReference>
<feature type="domain" description="Glycosyl transferase family 1" evidence="3">
    <location>
        <begin position="31"/>
        <end position="150"/>
    </location>
</feature>
<accession>A0ABU4H5C8</accession>
<name>A0ABU4H5C8_9MICO</name>
<keyword evidence="2 4" id="KW-0808">Transferase</keyword>
<evidence type="ECO:0000256" key="1">
    <source>
        <dbReference type="ARBA" id="ARBA00021292"/>
    </source>
</evidence>
<dbReference type="GO" id="GO:0016757">
    <property type="term" value="F:glycosyltransferase activity"/>
    <property type="evidence" value="ECO:0007669"/>
    <property type="project" value="UniProtKB-KW"/>
</dbReference>
<keyword evidence="5" id="KW-1185">Reference proteome</keyword>
<comment type="caution">
    <text evidence="4">The sequence shown here is derived from an EMBL/GenBank/DDBJ whole genome shotgun (WGS) entry which is preliminary data.</text>
</comment>
<sequence>MVDTGWRGENARIIPNGKPGLSDVADMWEWSKRPISMITVGRIEPRKRSLELAQAAASKDARIVFAGSLGDERSTYAQQFLNLAESSPTVDYRGSISHDEVLRLMGQSRVLVNASWVEVQSLVDLEAAHLGTRVVSLPNGNSEEWLPDHVTYTPDFDLDQLVDTATAAASTSVGPGAPSYAWDWQRAADSLHALYLGS</sequence>
<evidence type="ECO:0000256" key="2">
    <source>
        <dbReference type="ARBA" id="ARBA00022679"/>
    </source>
</evidence>
<reference evidence="4 5" key="1">
    <citation type="submission" date="2023-11" db="EMBL/GenBank/DDBJ databases">
        <title>Draft genome sequence of Microbacterium arthrosphaerae JCM 30492.</title>
        <authorList>
            <person name="Zhang G."/>
            <person name="Ding Y."/>
        </authorList>
    </citation>
    <scope>NUCLEOTIDE SEQUENCE [LARGE SCALE GENOMIC DNA]</scope>
    <source>
        <strain evidence="4 5">JCM 30492</strain>
    </source>
</reference>
<protein>
    <recommendedName>
        <fullName evidence="1">D-inositol 3-phosphate glycosyltransferase</fullName>
    </recommendedName>
</protein>
<dbReference type="EMBL" id="JAWQEV010000004">
    <property type="protein sequence ID" value="MDW4573869.1"/>
    <property type="molecule type" value="Genomic_DNA"/>
</dbReference>
<dbReference type="SUPFAM" id="SSF53756">
    <property type="entry name" value="UDP-Glycosyltransferase/glycogen phosphorylase"/>
    <property type="match status" value="1"/>
</dbReference>
<dbReference type="PANTHER" id="PTHR45947:SF3">
    <property type="entry name" value="SULFOQUINOVOSYL TRANSFERASE SQD2"/>
    <property type="match status" value="1"/>
</dbReference>
<keyword evidence="4" id="KW-0328">Glycosyltransferase</keyword>
<organism evidence="4 5">
    <name type="scientific">Microbacterium arthrosphaerae</name>
    <dbReference type="NCBI Taxonomy" id="792652"/>
    <lineage>
        <taxon>Bacteria</taxon>
        <taxon>Bacillati</taxon>
        <taxon>Actinomycetota</taxon>
        <taxon>Actinomycetes</taxon>
        <taxon>Micrococcales</taxon>
        <taxon>Microbacteriaceae</taxon>
        <taxon>Microbacterium</taxon>
    </lineage>
</organism>
<dbReference type="Pfam" id="PF00534">
    <property type="entry name" value="Glycos_transf_1"/>
    <property type="match status" value="1"/>
</dbReference>
<proteinExistence type="predicted"/>
<gene>
    <name evidence="4" type="ORF">R8Z58_13895</name>
</gene>
<evidence type="ECO:0000313" key="5">
    <source>
        <dbReference type="Proteomes" id="UP001283109"/>
    </source>
</evidence>
<dbReference type="Proteomes" id="UP001283109">
    <property type="component" value="Unassembled WGS sequence"/>
</dbReference>
<dbReference type="RefSeq" id="WP_318354378.1">
    <property type="nucleotide sequence ID" value="NZ_JAWQEV010000004.1"/>
</dbReference>
<evidence type="ECO:0000313" key="4">
    <source>
        <dbReference type="EMBL" id="MDW4573869.1"/>
    </source>
</evidence>